<evidence type="ECO:0000256" key="1">
    <source>
        <dbReference type="ARBA" id="ARBA00001958"/>
    </source>
</evidence>
<accession>A0A0D9XD35</accession>
<dbReference type="InterPro" id="IPR015793">
    <property type="entry name" value="Pyrv_Knase_brl"/>
</dbReference>
<dbReference type="SUPFAM" id="SSF50800">
    <property type="entry name" value="PK beta-barrel domain-like"/>
    <property type="match status" value="1"/>
</dbReference>
<dbReference type="InterPro" id="IPR001697">
    <property type="entry name" value="Pyr_Knase"/>
</dbReference>
<reference evidence="5 6" key="1">
    <citation type="submission" date="2012-08" db="EMBL/GenBank/DDBJ databases">
        <title>Oryza genome evolution.</title>
        <authorList>
            <person name="Wing R.A."/>
        </authorList>
    </citation>
    <scope>NUCLEOTIDE SEQUENCE</scope>
</reference>
<dbReference type="GO" id="GO:0030955">
    <property type="term" value="F:potassium ion binding"/>
    <property type="evidence" value="ECO:0007669"/>
    <property type="project" value="InterPro"/>
</dbReference>
<dbReference type="InterPro" id="IPR011037">
    <property type="entry name" value="Pyrv_Knase-like_insert_dom_sf"/>
</dbReference>
<reference evidence="6" key="2">
    <citation type="submission" date="2013-12" db="EMBL/GenBank/DDBJ databases">
        <authorList>
            <person name="Yu Y."/>
            <person name="Lee S."/>
            <person name="de Baynast K."/>
            <person name="Wissotski M."/>
            <person name="Liu L."/>
            <person name="Talag J."/>
            <person name="Goicoechea J."/>
            <person name="Angelova A."/>
            <person name="Jetty R."/>
            <person name="Kudrna D."/>
            <person name="Golser W."/>
            <person name="Rivera L."/>
            <person name="Zhang J."/>
            <person name="Wing R."/>
        </authorList>
    </citation>
    <scope>NUCLEOTIDE SEQUENCE</scope>
</reference>
<dbReference type="GO" id="GO:0000287">
    <property type="term" value="F:magnesium ion binding"/>
    <property type="evidence" value="ECO:0007669"/>
    <property type="project" value="InterPro"/>
</dbReference>
<dbReference type="SUPFAM" id="SSF52935">
    <property type="entry name" value="PK C-terminal domain-like"/>
    <property type="match status" value="1"/>
</dbReference>
<keyword evidence="2" id="KW-0808">Transferase</keyword>
<sequence>MSYHELAIDLKSGSFVLCADGTITLTMLSCDHEQGLIRCRCENSALLGERKNVNISGVTVDLLTITEKDKDETLSWFEVCLVNMPSRFYSCPSSEAPNPFGSLESLASLAVQIANMSKASLILVLTWGRTTARLVVKCITSIPVLSVRVIPILSTATLKAFDFESTDEAINSAIHYAKKLGVMFSSQDSDYRGL</sequence>
<protein>
    <recommendedName>
        <fullName evidence="4">Pyruvate kinase barrel domain-containing protein</fullName>
    </recommendedName>
</protein>
<keyword evidence="3" id="KW-0479">Metal-binding</keyword>
<dbReference type="EnsemblPlants" id="LPERR09G05490.1">
    <property type="protein sequence ID" value="LPERR09G05490.1"/>
    <property type="gene ID" value="LPERR09G05490"/>
</dbReference>
<dbReference type="Gene3D" id="3.40.1380.20">
    <property type="entry name" value="Pyruvate kinase, C-terminal domain"/>
    <property type="match status" value="1"/>
</dbReference>
<dbReference type="PANTHER" id="PTHR11817">
    <property type="entry name" value="PYRUVATE KINASE"/>
    <property type="match status" value="1"/>
</dbReference>
<evidence type="ECO:0000256" key="2">
    <source>
        <dbReference type="ARBA" id="ARBA00022679"/>
    </source>
</evidence>
<evidence type="ECO:0000313" key="5">
    <source>
        <dbReference type="EnsemblPlants" id="LPERR09G05490.1"/>
    </source>
</evidence>
<dbReference type="Gramene" id="LPERR09G05490.1">
    <property type="protein sequence ID" value="LPERR09G05490.1"/>
    <property type="gene ID" value="LPERR09G05490"/>
</dbReference>
<keyword evidence="6" id="KW-1185">Reference proteome</keyword>
<comment type="cofactor">
    <cofactor evidence="1">
        <name>K(+)</name>
        <dbReference type="ChEBI" id="CHEBI:29103"/>
    </cofactor>
</comment>
<feature type="domain" description="Pyruvate kinase barrel" evidence="4">
    <location>
        <begin position="1"/>
        <end position="72"/>
    </location>
</feature>
<evidence type="ECO:0000313" key="6">
    <source>
        <dbReference type="Proteomes" id="UP000032180"/>
    </source>
</evidence>
<evidence type="ECO:0000259" key="4">
    <source>
        <dbReference type="Pfam" id="PF00224"/>
    </source>
</evidence>
<dbReference type="InterPro" id="IPR015806">
    <property type="entry name" value="Pyrv_Knase_insert_dom_sf"/>
</dbReference>
<reference evidence="5" key="3">
    <citation type="submission" date="2015-04" db="UniProtKB">
        <authorList>
            <consortium name="EnsemblPlants"/>
        </authorList>
    </citation>
    <scope>IDENTIFICATION</scope>
</reference>
<dbReference type="Gene3D" id="2.40.33.10">
    <property type="entry name" value="PK beta-barrel domain-like"/>
    <property type="match status" value="1"/>
</dbReference>
<dbReference type="HOGENOM" id="CLU_1404310_0_0_1"/>
<dbReference type="GO" id="GO:0004743">
    <property type="term" value="F:pyruvate kinase activity"/>
    <property type="evidence" value="ECO:0007669"/>
    <property type="project" value="InterPro"/>
</dbReference>
<name>A0A0D9XD35_9ORYZ</name>
<dbReference type="Proteomes" id="UP000032180">
    <property type="component" value="Chromosome 9"/>
</dbReference>
<proteinExistence type="predicted"/>
<evidence type="ECO:0000256" key="3">
    <source>
        <dbReference type="ARBA" id="ARBA00022723"/>
    </source>
</evidence>
<dbReference type="eggNOG" id="KOG2323">
    <property type="taxonomic scope" value="Eukaryota"/>
</dbReference>
<dbReference type="InterPro" id="IPR036918">
    <property type="entry name" value="Pyrv_Knase_C_sf"/>
</dbReference>
<organism evidence="5 6">
    <name type="scientific">Leersia perrieri</name>
    <dbReference type="NCBI Taxonomy" id="77586"/>
    <lineage>
        <taxon>Eukaryota</taxon>
        <taxon>Viridiplantae</taxon>
        <taxon>Streptophyta</taxon>
        <taxon>Embryophyta</taxon>
        <taxon>Tracheophyta</taxon>
        <taxon>Spermatophyta</taxon>
        <taxon>Magnoliopsida</taxon>
        <taxon>Liliopsida</taxon>
        <taxon>Poales</taxon>
        <taxon>Poaceae</taxon>
        <taxon>BOP clade</taxon>
        <taxon>Oryzoideae</taxon>
        <taxon>Oryzeae</taxon>
        <taxon>Oryzinae</taxon>
        <taxon>Leersia</taxon>
    </lineage>
</organism>
<dbReference type="AlphaFoldDB" id="A0A0D9XD35"/>
<dbReference type="Pfam" id="PF00224">
    <property type="entry name" value="PK"/>
    <property type="match status" value="1"/>
</dbReference>
<dbReference type="STRING" id="77586.A0A0D9XD35"/>